<dbReference type="AlphaFoldDB" id="A0AAD7NTE3"/>
<feature type="region of interest" description="Disordered" evidence="1">
    <location>
        <begin position="64"/>
        <end position="83"/>
    </location>
</feature>
<protein>
    <submittedName>
        <fullName evidence="2">Uncharacterized protein</fullName>
    </submittedName>
</protein>
<proteinExistence type="predicted"/>
<feature type="region of interest" description="Disordered" evidence="1">
    <location>
        <begin position="238"/>
        <end position="262"/>
    </location>
</feature>
<keyword evidence="3" id="KW-1185">Reference proteome</keyword>
<dbReference type="Proteomes" id="UP001215598">
    <property type="component" value="Unassembled WGS sequence"/>
</dbReference>
<reference evidence="2" key="1">
    <citation type="submission" date="2023-03" db="EMBL/GenBank/DDBJ databases">
        <title>Massive genome expansion in bonnet fungi (Mycena s.s.) driven by repeated elements and novel gene families across ecological guilds.</title>
        <authorList>
            <consortium name="Lawrence Berkeley National Laboratory"/>
            <person name="Harder C.B."/>
            <person name="Miyauchi S."/>
            <person name="Viragh M."/>
            <person name="Kuo A."/>
            <person name="Thoen E."/>
            <person name="Andreopoulos B."/>
            <person name="Lu D."/>
            <person name="Skrede I."/>
            <person name="Drula E."/>
            <person name="Henrissat B."/>
            <person name="Morin E."/>
            <person name="Kohler A."/>
            <person name="Barry K."/>
            <person name="LaButti K."/>
            <person name="Morin E."/>
            <person name="Salamov A."/>
            <person name="Lipzen A."/>
            <person name="Mereny Z."/>
            <person name="Hegedus B."/>
            <person name="Baldrian P."/>
            <person name="Stursova M."/>
            <person name="Weitz H."/>
            <person name="Taylor A."/>
            <person name="Grigoriev I.V."/>
            <person name="Nagy L.G."/>
            <person name="Martin F."/>
            <person name="Kauserud H."/>
        </authorList>
    </citation>
    <scope>NUCLEOTIDE SEQUENCE</scope>
    <source>
        <strain evidence="2">CBHHK182m</strain>
    </source>
</reference>
<dbReference type="EMBL" id="JARKIB010000012">
    <property type="protein sequence ID" value="KAJ7773806.1"/>
    <property type="molecule type" value="Genomic_DNA"/>
</dbReference>
<comment type="caution">
    <text evidence="2">The sequence shown here is derived from an EMBL/GenBank/DDBJ whole genome shotgun (WGS) entry which is preliminary data.</text>
</comment>
<organism evidence="2 3">
    <name type="scientific">Mycena metata</name>
    <dbReference type="NCBI Taxonomy" id="1033252"/>
    <lineage>
        <taxon>Eukaryota</taxon>
        <taxon>Fungi</taxon>
        <taxon>Dikarya</taxon>
        <taxon>Basidiomycota</taxon>
        <taxon>Agaricomycotina</taxon>
        <taxon>Agaricomycetes</taxon>
        <taxon>Agaricomycetidae</taxon>
        <taxon>Agaricales</taxon>
        <taxon>Marasmiineae</taxon>
        <taxon>Mycenaceae</taxon>
        <taxon>Mycena</taxon>
    </lineage>
</organism>
<sequence length="262" mass="28917">MHGLHCAAAMKLSLCVLKAYRSAIKLEWKSRAYACTFLDLPLGHQATTVYKLYPLGPNGWVSNIQPNSRDATRRDFPGKPLTRRGGIVAHEAATSTNPARRKPATPAKNVEEMYHGPMHCTNLNAFERTKATRYYISAPPWCNVLLCIASAHAGRDSRIGTWNPTAADDGETSHVELAGNSMIPLAPGNHFARTEFLGQIPKTLFSLLRTHTRSRATPLPGQNSDTAKLLGEYQDDIQHSRGLSPGTLQIRTPLRSLQRAKR</sequence>
<gene>
    <name evidence="2" type="ORF">B0H16DRAFT_1713662</name>
</gene>
<accession>A0AAD7NTE3</accession>
<name>A0AAD7NTE3_9AGAR</name>
<evidence type="ECO:0000313" key="3">
    <source>
        <dbReference type="Proteomes" id="UP001215598"/>
    </source>
</evidence>
<evidence type="ECO:0000256" key="1">
    <source>
        <dbReference type="SAM" id="MobiDB-lite"/>
    </source>
</evidence>
<evidence type="ECO:0000313" key="2">
    <source>
        <dbReference type="EMBL" id="KAJ7773806.1"/>
    </source>
</evidence>